<dbReference type="RefSeq" id="YP_009846969.1">
    <property type="nucleotide sequence ID" value="NC_048772.1"/>
</dbReference>
<accession>A0A5B9N7T0</accession>
<protein>
    <submittedName>
        <fullName evidence="1">Uncharacterized protein</fullName>
    </submittedName>
</protein>
<reference evidence="1 2" key="1">
    <citation type="submission" date="2019-04" db="EMBL/GenBank/DDBJ databases">
        <title>Nine Novel Phages from a Plateau Lake in Southwest China Provide Insights into Aeromonas Phage Diversity.</title>
        <authorList>
            <person name="Xiao W."/>
            <person name="Bai M."/>
            <person name="Wang Y."/>
            <person name="Cui X."/>
        </authorList>
    </citation>
    <scope>NUCLEOTIDE SEQUENCE [LARGE SCALE GENOMIC DNA]</scope>
</reference>
<dbReference type="KEGG" id="vg:55617341"/>
<name>A0A5B9N7T0_9CAUD</name>
<evidence type="ECO:0000313" key="2">
    <source>
        <dbReference type="Proteomes" id="UP000325103"/>
    </source>
</evidence>
<dbReference type="Proteomes" id="UP000325103">
    <property type="component" value="Segment"/>
</dbReference>
<sequence length="117" mass="14004">MESIFNKYIEIQKEIYEYFGYVENWRILPLVFDLDMYWAEDGDTVHFSENKEYLTDIELAGNGYSNEIYHQRHLPKHVYRAKDHTMIVVDTHTDGNQFLQVFDNSKEIKGHVAAFDY</sequence>
<organism evidence="1 2">
    <name type="scientific">Aeromonas phage 4L372XY</name>
    <dbReference type="NCBI Taxonomy" id="2588520"/>
    <lineage>
        <taxon>Viruses</taxon>
        <taxon>Duplodnaviria</taxon>
        <taxon>Heunggongvirae</taxon>
        <taxon>Uroviricota</taxon>
        <taxon>Caudoviricetes</taxon>
        <taxon>Plateaulakevirus</taxon>
        <taxon>Plateaulakevirus pv4L372XY</taxon>
    </lineage>
</organism>
<evidence type="ECO:0000313" key="1">
    <source>
        <dbReference type="EMBL" id="QEG08885.1"/>
    </source>
</evidence>
<keyword evidence="2" id="KW-1185">Reference proteome</keyword>
<gene>
    <name evidence="1" type="primary">4L372XY_170</name>
</gene>
<dbReference type="EMBL" id="MK813941">
    <property type="protein sequence ID" value="QEG08885.1"/>
    <property type="molecule type" value="Genomic_DNA"/>
</dbReference>
<proteinExistence type="predicted"/>
<dbReference type="GeneID" id="55617341"/>